<feature type="domain" description="Response regulatory" evidence="20">
    <location>
        <begin position="832"/>
        <end position="946"/>
    </location>
</feature>
<dbReference type="SUPFAM" id="SSF55874">
    <property type="entry name" value="ATPase domain of HSP90 chaperone/DNA topoisomerase II/histidine kinase"/>
    <property type="match status" value="1"/>
</dbReference>
<dbReference type="Gene3D" id="1.10.287.130">
    <property type="match status" value="1"/>
</dbReference>
<evidence type="ECO:0000259" key="20">
    <source>
        <dbReference type="PROSITE" id="PS50110"/>
    </source>
</evidence>
<dbReference type="Pfam" id="PF00072">
    <property type="entry name" value="Response_reg"/>
    <property type="match status" value="1"/>
</dbReference>
<dbReference type="SUPFAM" id="SSF55781">
    <property type="entry name" value="GAF domain-like"/>
    <property type="match status" value="1"/>
</dbReference>
<dbReference type="InterPro" id="IPR036097">
    <property type="entry name" value="HisK_dim/P_sf"/>
</dbReference>
<keyword evidence="4" id="KW-1003">Cell membrane</keyword>
<dbReference type="InterPro" id="IPR003594">
    <property type="entry name" value="HATPase_dom"/>
</dbReference>
<keyword evidence="13" id="KW-0902">Two-component regulatory system</keyword>
<dbReference type="PROSITE" id="PS50110">
    <property type="entry name" value="RESPONSE_REGULATORY"/>
    <property type="match status" value="1"/>
</dbReference>
<feature type="domain" description="Histidine kinase" evidence="19">
    <location>
        <begin position="593"/>
        <end position="808"/>
    </location>
</feature>
<dbReference type="GO" id="GO:0006935">
    <property type="term" value="P:chemotaxis"/>
    <property type="evidence" value="ECO:0007669"/>
    <property type="project" value="InterPro"/>
</dbReference>
<dbReference type="NCBIfam" id="TIGR00229">
    <property type="entry name" value="sensory_box"/>
    <property type="match status" value="1"/>
</dbReference>
<dbReference type="InterPro" id="IPR005467">
    <property type="entry name" value="His_kinase_dom"/>
</dbReference>
<dbReference type="Pfam" id="PF02203">
    <property type="entry name" value="TarH"/>
    <property type="match status" value="1"/>
</dbReference>
<comment type="caution">
    <text evidence="22">The sequence shown here is derived from an EMBL/GenBank/DDBJ whole genome shotgun (WGS) entry which is preliminary data.</text>
</comment>
<evidence type="ECO:0000256" key="3">
    <source>
        <dbReference type="ARBA" id="ARBA00012438"/>
    </source>
</evidence>
<keyword evidence="15" id="KW-0807">Transducer</keyword>
<dbReference type="InterPro" id="IPR011006">
    <property type="entry name" value="CheY-like_superfamily"/>
</dbReference>
<dbReference type="SMART" id="SM00387">
    <property type="entry name" value="HATPase_c"/>
    <property type="match status" value="1"/>
</dbReference>
<keyword evidence="10" id="KW-0418">Kinase</keyword>
<dbReference type="CDD" id="cd00082">
    <property type="entry name" value="HisKA"/>
    <property type="match status" value="1"/>
</dbReference>
<dbReference type="InterPro" id="IPR003661">
    <property type="entry name" value="HisK_dim/P_dom"/>
</dbReference>
<evidence type="ECO:0000256" key="10">
    <source>
        <dbReference type="ARBA" id="ARBA00022777"/>
    </source>
</evidence>
<dbReference type="OrthoDB" id="9813151at2"/>
<evidence type="ECO:0000256" key="4">
    <source>
        <dbReference type="ARBA" id="ARBA00022475"/>
    </source>
</evidence>
<dbReference type="SMART" id="SM00388">
    <property type="entry name" value="HisKA"/>
    <property type="match status" value="1"/>
</dbReference>
<dbReference type="Pfam" id="PF08448">
    <property type="entry name" value="PAS_4"/>
    <property type="match status" value="1"/>
</dbReference>
<dbReference type="CDD" id="cd00156">
    <property type="entry name" value="REC"/>
    <property type="match status" value="1"/>
</dbReference>
<dbReference type="RefSeq" id="WP_131016091.1">
    <property type="nucleotide sequence ID" value="NZ_SIRE01000019.1"/>
</dbReference>
<reference evidence="22 23" key="1">
    <citation type="submission" date="2019-02" db="EMBL/GenBank/DDBJ databases">
        <title>Paenibacillus sp. nov., isolated from surface-sterilized tissue of Thalictrum simplex L.</title>
        <authorList>
            <person name="Tuo L."/>
        </authorList>
    </citation>
    <scope>NUCLEOTIDE SEQUENCE [LARGE SCALE GENOMIC DNA]</scope>
    <source>
        <strain evidence="22 23">N2SHLJ1</strain>
    </source>
</reference>
<dbReference type="GO" id="GO:0005886">
    <property type="term" value="C:plasma membrane"/>
    <property type="evidence" value="ECO:0007669"/>
    <property type="project" value="UniProtKB-SubCell"/>
</dbReference>
<sequence length="962" mass="109337">MREFTRFFRKSITRRFVAMMLVFCLLLLAGAITLLQNSSSALRDFQTVTGQLEKKREIVTNLVAHSTQIVLRLRGYYAYQNKQEYEAAFVEKKQLEDTIAQFKQLPLDGVEVNLIHSIEAFFNDIFTNVLPQATRFVESNDYESLRKLSSGGLTNAFNDLLVYGDRYQSNTELELKKQNNMLVDRLYEMGMWLLIYFVFLLLVAIGVTSKTARDIGRPLGQLSVEAGRFALGKSVDLHHLNREDEIGQLSKSMDYMMVQIQSKEEELLAQNEELLAQQDELQTQQDELQEALHKMKGHERYLEKRNLLIQALTSTNDRHELLHGIIRHTVELMDAEKGIIVLLNESRDYASFGVSEQGVAQLLNEMEHGMFVRIMETKQPRLVIRQETAAEKGYHLDAMKAYDLYLPVLNADNKVSACLVLTRLGKELSALEQAEAAGLAGQVALSLEKLAMHEETEKQRRLTHDMLDTIQEGVQTLHLDGTIMQVNRTMCEMLGYEDANSMNGMPMETFFGLLRQKVVRSEQLAKFIGDILSGKETASNGYVYEMTEPVKRYVQMYFEPLYQKNERIGTLLVHRDITKEYEVDRMKSEFVSTVSHELRTPLASVLGFTELLLNKELKPERQRKYLTTIHTEAKRLTSLINDFLDLQRMESGRQSYDKKTIEIGSLLEQVISQYPMDPAMHRVVLERAADRSVVIGDKDKLQQVFLNLLSNAVKYSPSGGTVTITYKEEGPDLVIEVKDEGLGIPDDALPQLFNKFYRVDNSDRREIGGTGLGLAIVKEIVQEHSGTISAASVYGKGSVFTVRLPQSDETVPEVGPAVPNESIALNEVRKRKVMLIEDDSNLSELLQEQLLECGYEVYTHADGDRAVDAMRSILPDAVVLDLVLENGGDGWKVIERMKRDEQLRSIPIVISSAFEEKEKASEWGAKGYLIKPYFPGLLTKALDQAIERKKREGEILIPEKKE</sequence>
<evidence type="ECO:0000256" key="2">
    <source>
        <dbReference type="ARBA" id="ARBA00004651"/>
    </source>
</evidence>
<comment type="catalytic activity">
    <reaction evidence="1">
        <text>ATP + protein L-histidine = ADP + protein N-phospho-L-histidine.</text>
        <dbReference type="EC" id="2.7.13.3"/>
    </reaction>
</comment>
<evidence type="ECO:0000256" key="15">
    <source>
        <dbReference type="ARBA" id="ARBA00023224"/>
    </source>
</evidence>
<evidence type="ECO:0000313" key="23">
    <source>
        <dbReference type="Proteomes" id="UP000293142"/>
    </source>
</evidence>
<dbReference type="SUPFAM" id="SSF52172">
    <property type="entry name" value="CheY-like"/>
    <property type="match status" value="1"/>
</dbReference>
<evidence type="ECO:0000256" key="5">
    <source>
        <dbReference type="ARBA" id="ARBA00022481"/>
    </source>
</evidence>
<keyword evidence="5" id="KW-0488">Methylation</keyword>
<dbReference type="Gene3D" id="6.10.340.10">
    <property type="match status" value="1"/>
</dbReference>
<dbReference type="PROSITE" id="PS50109">
    <property type="entry name" value="HIS_KIN"/>
    <property type="match status" value="1"/>
</dbReference>
<keyword evidence="7" id="KW-0808">Transferase</keyword>
<dbReference type="PROSITE" id="PS50885">
    <property type="entry name" value="HAMP"/>
    <property type="match status" value="1"/>
</dbReference>
<dbReference type="Proteomes" id="UP000293142">
    <property type="component" value="Unassembled WGS sequence"/>
</dbReference>
<keyword evidence="6 16" id="KW-0597">Phosphoprotein</keyword>
<evidence type="ECO:0000256" key="18">
    <source>
        <dbReference type="SAM" id="Phobius"/>
    </source>
</evidence>
<dbReference type="SMART" id="SM00448">
    <property type="entry name" value="REC"/>
    <property type="match status" value="1"/>
</dbReference>
<keyword evidence="11" id="KW-0067">ATP-binding</keyword>
<keyword evidence="8 18" id="KW-0812">Transmembrane</keyword>
<dbReference type="Gene3D" id="3.30.450.40">
    <property type="match status" value="1"/>
</dbReference>
<dbReference type="Pfam" id="PF00512">
    <property type="entry name" value="HisKA"/>
    <property type="match status" value="1"/>
</dbReference>
<evidence type="ECO:0000256" key="1">
    <source>
        <dbReference type="ARBA" id="ARBA00000085"/>
    </source>
</evidence>
<feature type="coiled-coil region" evidence="17">
    <location>
        <begin position="257"/>
        <end position="294"/>
    </location>
</feature>
<dbReference type="CDD" id="cd00075">
    <property type="entry name" value="HATPase"/>
    <property type="match status" value="1"/>
</dbReference>
<dbReference type="FunFam" id="3.30.565.10:FF:000006">
    <property type="entry name" value="Sensor histidine kinase WalK"/>
    <property type="match status" value="1"/>
</dbReference>
<feature type="modified residue" description="4-aspartylphosphate" evidence="16">
    <location>
        <position position="881"/>
    </location>
</feature>
<evidence type="ECO:0000259" key="19">
    <source>
        <dbReference type="PROSITE" id="PS50109"/>
    </source>
</evidence>
<dbReference type="GO" id="GO:0005524">
    <property type="term" value="F:ATP binding"/>
    <property type="evidence" value="ECO:0007669"/>
    <property type="project" value="UniProtKB-KW"/>
</dbReference>
<gene>
    <name evidence="22" type="ORF">EYB31_24570</name>
</gene>
<dbReference type="EMBL" id="SIRE01000019">
    <property type="protein sequence ID" value="TBL74506.1"/>
    <property type="molecule type" value="Genomic_DNA"/>
</dbReference>
<comment type="subcellular location">
    <subcellularLocation>
        <location evidence="2">Cell membrane</location>
        <topology evidence="2">Multi-pass membrane protein</topology>
    </subcellularLocation>
</comment>
<dbReference type="Gene3D" id="3.30.565.10">
    <property type="entry name" value="Histidine kinase-like ATPase, C-terminal domain"/>
    <property type="match status" value="1"/>
</dbReference>
<dbReference type="InterPro" id="IPR000014">
    <property type="entry name" value="PAS"/>
</dbReference>
<name>A0A4Q9DKE8_9BACL</name>
<dbReference type="InterPro" id="IPR003122">
    <property type="entry name" value="Tar_rcpt_lig-bd"/>
</dbReference>
<evidence type="ECO:0000256" key="12">
    <source>
        <dbReference type="ARBA" id="ARBA00022989"/>
    </source>
</evidence>
<dbReference type="PANTHER" id="PTHR43547">
    <property type="entry name" value="TWO-COMPONENT HISTIDINE KINASE"/>
    <property type="match status" value="1"/>
</dbReference>
<dbReference type="InterPro" id="IPR036890">
    <property type="entry name" value="HATPase_C_sf"/>
</dbReference>
<feature type="transmembrane region" description="Helical" evidence="18">
    <location>
        <begin position="189"/>
        <end position="207"/>
    </location>
</feature>
<dbReference type="PRINTS" id="PR00344">
    <property type="entry name" value="BCTRLSENSOR"/>
</dbReference>
<evidence type="ECO:0000256" key="8">
    <source>
        <dbReference type="ARBA" id="ARBA00022692"/>
    </source>
</evidence>
<dbReference type="InterPro" id="IPR029016">
    <property type="entry name" value="GAF-like_dom_sf"/>
</dbReference>
<protein>
    <recommendedName>
        <fullName evidence="3">histidine kinase</fullName>
        <ecNumber evidence="3">2.7.13.3</ecNumber>
    </recommendedName>
</protein>
<evidence type="ECO:0000313" key="22">
    <source>
        <dbReference type="EMBL" id="TBL74506.1"/>
    </source>
</evidence>
<keyword evidence="14 18" id="KW-0472">Membrane</keyword>
<dbReference type="PANTHER" id="PTHR43547:SF2">
    <property type="entry name" value="HYBRID SIGNAL TRANSDUCTION HISTIDINE KINASE C"/>
    <property type="match status" value="1"/>
</dbReference>
<evidence type="ECO:0000256" key="7">
    <source>
        <dbReference type="ARBA" id="ARBA00022679"/>
    </source>
</evidence>
<feature type="domain" description="HAMP" evidence="21">
    <location>
        <begin position="213"/>
        <end position="265"/>
    </location>
</feature>
<keyword evidence="23" id="KW-1185">Reference proteome</keyword>
<evidence type="ECO:0000256" key="16">
    <source>
        <dbReference type="PROSITE-ProRule" id="PRU00169"/>
    </source>
</evidence>
<dbReference type="AlphaFoldDB" id="A0A4Q9DKE8"/>
<evidence type="ECO:0000256" key="6">
    <source>
        <dbReference type="ARBA" id="ARBA00022553"/>
    </source>
</evidence>
<dbReference type="InterPro" id="IPR004358">
    <property type="entry name" value="Sig_transdc_His_kin-like_C"/>
</dbReference>
<organism evidence="22 23">
    <name type="scientific">Paenibacillus thalictri</name>
    <dbReference type="NCBI Taxonomy" id="2527873"/>
    <lineage>
        <taxon>Bacteria</taxon>
        <taxon>Bacillati</taxon>
        <taxon>Bacillota</taxon>
        <taxon>Bacilli</taxon>
        <taxon>Bacillales</taxon>
        <taxon>Paenibacillaceae</taxon>
        <taxon>Paenibacillus</taxon>
    </lineage>
</organism>
<evidence type="ECO:0000256" key="14">
    <source>
        <dbReference type="ARBA" id="ARBA00023136"/>
    </source>
</evidence>
<accession>A0A4Q9DKE8</accession>
<dbReference type="SUPFAM" id="SSF55785">
    <property type="entry name" value="PYP-like sensor domain (PAS domain)"/>
    <property type="match status" value="1"/>
</dbReference>
<dbReference type="InterPro" id="IPR003660">
    <property type="entry name" value="HAMP_dom"/>
</dbReference>
<evidence type="ECO:0000256" key="13">
    <source>
        <dbReference type="ARBA" id="ARBA00023012"/>
    </source>
</evidence>
<evidence type="ECO:0000256" key="9">
    <source>
        <dbReference type="ARBA" id="ARBA00022741"/>
    </source>
</evidence>
<dbReference type="Gene3D" id="3.30.450.20">
    <property type="entry name" value="PAS domain"/>
    <property type="match status" value="1"/>
</dbReference>
<evidence type="ECO:0000256" key="17">
    <source>
        <dbReference type="SAM" id="Coils"/>
    </source>
</evidence>
<dbReference type="SUPFAM" id="SSF47384">
    <property type="entry name" value="Homodimeric domain of signal transducing histidine kinase"/>
    <property type="match status" value="1"/>
</dbReference>
<evidence type="ECO:0000256" key="11">
    <source>
        <dbReference type="ARBA" id="ARBA00022840"/>
    </source>
</evidence>
<dbReference type="CDD" id="cd06225">
    <property type="entry name" value="HAMP"/>
    <property type="match status" value="1"/>
</dbReference>
<evidence type="ECO:0000259" key="21">
    <source>
        <dbReference type="PROSITE" id="PS50885"/>
    </source>
</evidence>
<keyword evidence="17" id="KW-0175">Coiled coil</keyword>
<keyword evidence="12 18" id="KW-1133">Transmembrane helix</keyword>
<proteinExistence type="predicted"/>
<dbReference type="InterPro" id="IPR001789">
    <property type="entry name" value="Sig_transdc_resp-reg_receiver"/>
</dbReference>
<dbReference type="InterPro" id="IPR013656">
    <property type="entry name" value="PAS_4"/>
</dbReference>
<dbReference type="Gene3D" id="3.40.50.2300">
    <property type="match status" value="1"/>
</dbReference>
<dbReference type="FunFam" id="1.10.287.130:FF:000001">
    <property type="entry name" value="Two-component sensor histidine kinase"/>
    <property type="match status" value="1"/>
</dbReference>
<dbReference type="Pfam" id="PF02518">
    <property type="entry name" value="HATPase_c"/>
    <property type="match status" value="1"/>
</dbReference>
<keyword evidence="9" id="KW-0547">Nucleotide-binding</keyword>
<dbReference type="EC" id="2.7.13.3" evidence="3"/>
<dbReference type="GO" id="GO:0000155">
    <property type="term" value="F:phosphorelay sensor kinase activity"/>
    <property type="evidence" value="ECO:0007669"/>
    <property type="project" value="InterPro"/>
</dbReference>
<dbReference type="InterPro" id="IPR035965">
    <property type="entry name" value="PAS-like_dom_sf"/>
</dbReference>